<dbReference type="VEuPathDB" id="FungiDB:PITG_06128"/>
<dbReference type="Proteomes" id="UP000006643">
    <property type="component" value="Unassembled WGS sequence"/>
</dbReference>
<keyword evidence="2" id="KW-1185">Reference proteome</keyword>
<dbReference type="Gene3D" id="3.40.50.1820">
    <property type="entry name" value="alpha/beta hydrolase"/>
    <property type="match status" value="1"/>
</dbReference>
<evidence type="ECO:0008006" key="3">
    <source>
        <dbReference type="Google" id="ProtNLM"/>
    </source>
</evidence>
<dbReference type="SUPFAM" id="SSF53474">
    <property type="entry name" value="alpha/beta-Hydrolases"/>
    <property type="match status" value="1"/>
</dbReference>
<organism evidence="1 2">
    <name type="scientific">Phytophthora infestans (strain T30-4)</name>
    <name type="common">Potato late blight agent</name>
    <dbReference type="NCBI Taxonomy" id="403677"/>
    <lineage>
        <taxon>Eukaryota</taxon>
        <taxon>Sar</taxon>
        <taxon>Stramenopiles</taxon>
        <taxon>Oomycota</taxon>
        <taxon>Peronosporomycetes</taxon>
        <taxon>Peronosporales</taxon>
        <taxon>Peronosporaceae</taxon>
        <taxon>Phytophthora</taxon>
    </lineage>
</organism>
<evidence type="ECO:0000313" key="1">
    <source>
        <dbReference type="EMBL" id="EEY70654.1"/>
    </source>
</evidence>
<reference evidence="2" key="1">
    <citation type="journal article" date="2009" name="Nature">
        <title>Genome sequence and analysis of the Irish potato famine pathogen Phytophthora infestans.</title>
        <authorList>
            <consortium name="The Broad Institute Genome Sequencing Platform"/>
            <person name="Haas B.J."/>
            <person name="Kamoun S."/>
            <person name="Zody M.C."/>
            <person name="Jiang R.H."/>
            <person name="Handsaker R.E."/>
            <person name="Cano L.M."/>
            <person name="Grabherr M."/>
            <person name="Kodira C.D."/>
            <person name="Raffaele S."/>
            <person name="Torto-Alalibo T."/>
            <person name="Bozkurt T.O."/>
            <person name="Ah-Fong A.M."/>
            <person name="Alvarado L."/>
            <person name="Anderson V.L."/>
            <person name="Armstrong M.R."/>
            <person name="Avrova A."/>
            <person name="Baxter L."/>
            <person name="Beynon J."/>
            <person name="Boevink P.C."/>
            <person name="Bollmann S.R."/>
            <person name="Bos J.I."/>
            <person name="Bulone V."/>
            <person name="Cai G."/>
            <person name="Cakir C."/>
            <person name="Carrington J.C."/>
            <person name="Chawner M."/>
            <person name="Conti L."/>
            <person name="Costanzo S."/>
            <person name="Ewan R."/>
            <person name="Fahlgren N."/>
            <person name="Fischbach M.A."/>
            <person name="Fugelstad J."/>
            <person name="Gilroy E.M."/>
            <person name="Gnerre S."/>
            <person name="Green P.J."/>
            <person name="Grenville-Briggs L.J."/>
            <person name="Griffith J."/>
            <person name="Grunwald N.J."/>
            <person name="Horn K."/>
            <person name="Horner N.R."/>
            <person name="Hu C.H."/>
            <person name="Huitema E."/>
            <person name="Jeong D.H."/>
            <person name="Jones A.M."/>
            <person name="Jones J.D."/>
            <person name="Jones R.W."/>
            <person name="Karlsson E.K."/>
            <person name="Kunjeti S.G."/>
            <person name="Lamour K."/>
            <person name="Liu Z."/>
            <person name="Ma L."/>
            <person name="Maclean D."/>
            <person name="Chibucos M.C."/>
            <person name="McDonald H."/>
            <person name="McWalters J."/>
            <person name="Meijer H.J."/>
            <person name="Morgan W."/>
            <person name="Morris P.F."/>
            <person name="Munro C.A."/>
            <person name="O'Neill K."/>
            <person name="Ospina-Giraldo M."/>
            <person name="Pinzon A."/>
            <person name="Pritchard L."/>
            <person name="Ramsahoye B."/>
            <person name="Ren Q."/>
            <person name="Restrepo S."/>
            <person name="Roy S."/>
            <person name="Sadanandom A."/>
            <person name="Savidor A."/>
            <person name="Schornack S."/>
            <person name="Schwartz D.C."/>
            <person name="Schumann U.D."/>
            <person name="Schwessinger B."/>
            <person name="Seyer L."/>
            <person name="Sharpe T."/>
            <person name="Silvar C."/>
            <person name="Song J."/>
            <person name="Studholme D.J."/>
            <person name="Sykes S."/>
            <person name="Thines M."/>
            <person name="van de Vondervoort P.J."/>
            <person name="Phuntumart V."/>
            <person name="Wawra S."/>
            <person name="Weide R."/>
            <person name="Win J."/>
            <person name="Young C."/>
            <person name="Zhou S."/>
            <person name="Fry W."/>
            <person name="Meyers B.C."/>
            <person name="van West P."/>
            <person name="Ristaino J."/>
            <person name="Govers F."/>
            <person name="Birch P.R."/>
            <person name="Whisson S.C."/>
            <person name="Judelson H.S."/>
            <person name="Nusbaum C."/>
        </authorList>
    </citation>
    <scope>NUCLEOTIDE SEQUENCE [LARGE SCALE GENOMIC DNA]</scope>
    <source>
        <strain evidence="2">T30-4</strain>
    </source>
</reference>
<dbReference type="EMBL" id="DS028126">
    <property type="protein sequence ID" value="EEY70654.1"/>
    <property type="molecule type" value="Genomic_DNA"/>
</dbReference>
<evidence type="ECO:0000313" key="2">
    <source>
        <dbReference type="Proteomes" id="UP000006643"/>
    </source>
</evidence>
<dbReference type="InParanoid" id="D0N6G3"/>
<protein>
    <recommendedName>
        <fullName evidence="3">Serine protease family S33</fullName>
    </recommendedName>
</protein>
<dbReference type="AlphaFoldDB" id="D0N6G3"/>
<dbReference type="RefSeq" id="XP_002998308.1">
    <property type="nucleotide sequence ID" value="XM_002998262.1"/>
</dbReference>
<gene>
    <name evidence="1" type="ORF">PITG_06128</name>
</gene>
<dbReference type="GeneID" id="9472279"/>
<dbReference type="OrthoDB" id="126639at2759"/>
<proteinExistence type="predicted"/>
<sequence>MVTLHAELDGMVNVYTTDHRGTGRSTLLDCVAAQVTSTGSPWNSTVDPSEVPACAKDLQSKYGDLASFSVTTAATDIATFIAKFTNGADTIVYGVSYGTM</sequence>
<name>D0N6G3_PHYIT</name>
<dbReference type="KEGG" id="pif:PITG_06128"/>
<dbReference type="HOGENOM" id="CLU_2311652_0_0_1"/>
<dbReference type="InterPro" id="IPR029058">
    <property type="entry name" value="AB_hydrolase_fold"/>
</dbReference>
<accession>D0N6G3</accession>